<keyword evidence="2" id="KW-1185">Reference proteome</keyword>
<dbReference type="EMBL" id="JBHMAA010000015">
    <property type="protein sequence ID" value="MFB9950034.1"/>
    <property type="molecule type" value="Genomic_DNA"/>
</dbReference>
<evidence type="ECO:0000313" key="2">
    <source>
        <dbReference type="Proteomes" id="UP001589692"/>
    </source>
</evidence>
<dbReference type="Proteomes" id="UP001589692">
    <property type="component" value="Unassembled WGS sequence"/>
</dbReference>
<organism evidence="1 2">
    <name type="scientific">Rhizobium puerariae</name>
    <dbReference type="NCBI Taxonomy" id="1585791"/>
    <lineage>
        <taxon>Bacteria</taxon>
        <taxon>Pseudomonadati</taxon>
        <taxon>Pseudomonadota</taxon>
        <taxon>Alphaproteobacteria</taxon>
        <taxon>Hyphomicrobiales</taxon>
        <taxon>Rhizobiaceae</taxon>
        <taxon>Rhizobium/Agrobacterium group</taxon>
        <taxon>Rhizobium</taxon>
    </lineage>
</organism>
<dbReference type="RefSeq" id="WP_377261809.1">
    <property type="nucleotide sequence ID" value="NZ_JBHMAA010000015.1"/>
</dbReference>
<proteinExistence type="predicted"/>
<gene>
    <name evidence="1" type="ORF">ACFFP0_14320</name>
</gene>
<evidence type="ECO:0000313" key="1">
    <source>
        <dbReference type="EMBL" id="MFB9950034.1"/>
    </source>
</evidence>
<accession>A0ABV6AIX3</accession>
<name>A0ABV6AIX3_9HYPH</name>
<protein>
    <submittedName>
        <fullName evidence="1">Uncharacterized protein</fullName>
    </submittedName>
</protein>
<comment type="caution">
    <text evidence="1">The sequence shown here is derived from an EMBL/GenBank/DDBJ whole genome shotgun (WGS) entry which is preliminary data.</text>
</comment>
<reference evidence="1 2" key="1">
    <citation type="submission" date="2024-09" db="EMBL/GenBank/DDBJ databases">
        <authorList>
            <person name="Sun Q."/>
            <person name="Mori K."/>
        </authorList>
    </citation>
    <scope>NUCLEOTIDE SEQUENCE [LARGE SCALE GENOMIC DNA]</scope>
    <source>
        <strain evidence="1 2">TBRC 4938</strain>
    </source>
</reference>
<sequence>MAIDPALYSELNATAATCQTAYDAFLASIPAYNAAHDAMRKAVLDAAPGVPLVRAGTGEPATNFAINALITGQPFDFLAAVENAWGEYAAQEAGE</sequence>